<dbReference type="OrthoDB" id="8613806at2"/>
<protein>
    <submittedName>
        <fullName evidence="1">Uncharacterized protein</fullName>
    </submittedName>
</protein>
<evidence type="ECO:0000313" key="1">
    <source>
        <dbReference type="EMBL" id="SSY80250.1"/>
    </source>
</evidence>
<keyword evidence="2" id="KW-1185">Reference proteome</keyword>
<dbReference type="RefSeq" id="WP_034296284.1">
    <property type="nucleotide sequence ID" value="NZ_CP091519.2"/>
</dbReference>
<reference evidence="1 2" key="1">
    <citation type="submission" date="2018-06" db="EMBL/GenBank/DDBJ databases">
        <authorList>
            <consortium name="Pathogen Informatics"/>
            <person name="Doyle S."/>
        </authorList>
    </citation>
    <scope>NUCLEOTIDE SEQUENCE [LARGE SCALE GENOMIC DNA]</scope>
    <source>
        <strain evidence="1 2">NCTC10283</strain>
    </source>
</reference>
<dbReference type="STRING" id="1120980.GCA_000745955_00060"/>
<dbReference type="Proteomes" id="UP000254209">
    <property type="component" value="Unassembled WGS sequence"/>
</dbReference>
<dbReference type="AlphaFoldDB" id="A0A376BTG9"/>
<organism evidence="1 2">
    <name type="scientific">Alysiella crassa</name>
    <dbReference type="NCBI Taxonomy" id="153491"/>
    <lineage>
        <taxon>Bacteria</taxon>
        <taxon>Pseudomonadati</taxon>
        <taxon>Pseudomonadota</taxon>
        <taxon>Betaproteobacteria</taxon>
        <taxon>Neisseriales</taxon>
        <taxon>Neisseriaceae</taxon>
        <taxon>Alysiella</taxon>
    </lineage>
</organism>
<dbReference type="EMBL" id="UFSO01000003">
    <property type="protein sequence ID" value="SSY80250.1"/>
    <property type="molecule type" value="Genomic_DNA"/>
</dbReference>
<name>A0A376BTG9_9NEIS</name>
<sequence>MNTFYIYTMKLDEYQQLMDDDFISDETRQIKLNNHLLVSGTNRRIITELLRLNGLHELVQGESDVNVFDSHVFGMKYNQLQSLVQSEVRMAAGHFSHTIHRVNLAAFYYLSFHVERELTVVLLKNELPDGAIERGNWEGVPPTPAPTYSRFYDSDLPE</sequence>
<evidence type="ECO:0000313" key="2">
    <source>
        <dbReference type="Proteomes" id="UP000254209"/>
    </source>
</evidence>
<accession>A0A376BTG9</accession>
<proteinExistence type="predicted"/>
<gene>
    <name evidence="1" type="ORF">NCTC10283_01804</name>
</gene>